<protein>
    <submittedName>
        <fullName evidence="1">Uncharacterized protein</fullName>
    </submittedName>
</protein>
<dbReference type="RefSeq" id="XP_060417274.1">
    <property type="nucleotide sequence ID" value="XM_060562163.1"/>
</dbReference>
<proteinExistence type="predicted"/>
<reference evidence="1" key="1">
    <citation type="submission" date="2021-06" db="EMBL/GenBank/DDBJ databases">
        <title>Comparative genomics, transcriptomics and evolutionary studies reveal genomic signatures of adaptation to plant cell wall in hemibiotrophic fungi.</title>
        <authorList>
            <consortium name="DOE Joint Genome Institute"/>
            <person name="Baroncelli R."/>
            <person name="Diaz J.F."/>
            <person name="Benocci T."/>
            <person name="Peng M."/>
            <person name="Battaglia E."/>
            <person name="Haridas S."/>
            <person name="Andreopoulos W."/>
            <person name="Labutti K."/>
            <person name="Pangilinan J."/>
            <person name="Floch G.L."/>
            <person name="Makela M.R."/>
            <person name="Henrissat B."/>
            <person name="Grigoriev I.V."/>
            <person name="Crouch J.A."/>
            <person name="De Vries R.P."/>
            <person name="Sukno S.A."/>
            <person name="Thon M.R."/>
        </authorList>
    </citation>
    <scope>NUCLEOTIDE SEQUENCE</scope>
    <source>
        <strain evidence="1">CBS 125086</strain>
    </source>
</reference>
<name>A0AAD8V8K7_9PEZI</name>
<organism evidence="1 2">
    <name type="scientific">Colletotrichum navitas</name>
    <dbReference type="NCBI Taxonomy" id="681940"/>
    <lineage>
        <taxon>Eukaryota</taxon>
        <taxon>Fungi</taxon>
        <taxon>Dikarya</taxon>
        <taxon>Ascomycota</taxon>
        <taxon>Pezizomycotina</taxon>
        <taxon>Sordariomycetes</taxon>
        <taxon>Hypocreomycetidae</taxon>
        <taxon>Glomerellales</taxon>
        <taxon>Glomerellaceae</taxon>
        <taxon>Colletotrichum</taxon>
        <taxon>Colletotrichum graminicola species complex</taxon>
    </lineage>
</organism>
<gene>
    <name evidence="1" type="ORF">LY79DRAFT_63046</name>
</gene>
<comment type="caution">
    <text evidence="1">The sequence shown here is derived from an EMBL/GenBank/DDBJ whole genome shotgun (WGS) entry which is preliminary data.</text>
</comment>
<dbReference type="Proteomes" id="UP001230504">
    <property type="component" value="Unassembled WGS sequence"/>
</dbReference>
<evidence type="ECO:0000313" key="1">
    <source>
        <dbReference type="EMBL" id="KAK1596388.1"/>
    </source>
</evidence>
<accession>A0AAD8V8K7</accession>
<dbReference type="EMBL" id="JAHLJV010000012">
    <property type="protein sequence ID" value="KAK1596388.1"/>
    <property type="molecule type" value="Genomic_DNA"/>
</dbReference>
<dbReference type="GeneID" id="85446403"/>
<evidence type="ECO:0000313" key="2">
    <source>
        <dbReference type="Proteomes" id="UP001230504"/>
    </source>
</evidence>
<sequence>MNRLVAWQQRTATQKAWLPRFTSLTKVNVGECAPLHYLSKVDYTGEFPACPAWRLTLSSSADAEPFAKVKVLALHFARKECTPAHLILLPSLGRQQRRIGKSPRARALSLHPSRLSCHRYPFPLPGILPQLPWPPCSFSSIRKRHPSTPQQQHQHHYHHHHRRAATLAWLTVTDSSAPVHYSVTLQQLACLLAVSPSLHPPVERLVTSFPCGNKGLSPPPILPTRHADPLSAAGNDRMPFPPTHSSTLILISTNFCHFCPAPASVPSGRVDGLPRLVHLRSWSPHPMNYYPW</sequence>
<dbReference type="AlphaFoldDB" id="A0AAD8V8K7"/>
<keyword evidence="2" id="KW-1185">Reference proteome</keyword>